<evidence type="ECO:0000256" key="3">
    <source>
        <dbReference type="ARBA" id="ARBA00022729"/>
    </source>
</evidence>
<dbReference type="PANTHER" id="PTHR47245">
    <property type="entry name" value="PEPTIDYLPROLYL ISOMERASE"/>
    <property type="match status" value="1"/>
</dbReference>
<evidence type="ECO:0000313" key="10">
    <source>
        <dbReference type="Proteomes" id="UP000659496"/>
    </source>
</evidence>
<evidence type="ECO:0000256" key="4">
    <source>
        <dbReference type="ARBA" id="ARBA00023110"/>
    </source>
</evidence>
<comment type="catalytic activity">
    <reaction evidence="1">
        <text>[protein]-peptidylproline (omega=180) = [protein]-peptidylproline (omega=0)</text>
        <dbReference type="Rhea" id="RHEA:16237"/>
        <dbReference type="Rhea" id="RHEA-COMP:10747"/>
        <dbReference type="Rhea" id="RHEA-COMP:10748"/>
        <dbReference type="ChEBI" id="CHEBI:83833"/>
        <dbReference type="ChEBI" id="CHEBI:83834"/>
        <dbReference type="EC" id="5.2.1.8"/>
    </reaction>
</comment>
<dbReference type="Gene3D" id="3.10.50.40">
    <property type="match status" value="1"/>
</dbReference>
<proteinExistence type="predicted"/>
<feature type="domain" description="PpiC" evidence="8">
    <location>
        <begin position="171"/>
        <end position="264"/>
    </location>
</feature>
<keyword evidence="7" id="KW-0472">Membrane</keyword>
<organism evidence="9 10">
    <name type="scientific">Sporosarcina gallistercoris</name>
    <dbReference type="NCBI Taxonomy" id="2762245"/>
    <lineage>
        <taxon>Bacteria</taxon>
        <taxon>Bacillati</taxon>
        <taxon>Bacillota</taxon>
        <taxon>Bacilli</taxon>
        <taxon>Bacillales</taxon>
        <taxon>Caryophanaceae</taxon>
        <taxon>Sporosarcina</taxon>
    </lineage>
</organism>
<comment type="caution">
    <text evidence="9">The sequence shown here is derived from an EMBL/GenBank/DDBJ whole genome shotgun (WGS) entry which is preliminary data.</text>
</comment>
<gene>
    <name evidence="9" type="ORF">H9659_14275</name>
</gene>
<dbReference type="RefSeq" id="WP_191691870.1">
    <property type="nucleotide sequence ID" value="NZ_JACSQY010000014.1"/>
</dbReference>
<dbReference type="InterPro" id="IPR000297">
    <property type="entry name" value="PPIase_PpiC"/>
</dbReference>
<evidence type="ECO:0000256" key="1">
    <source>
        <dbReference type="ARBA" id="ARBA00000971"/>
    </source>
</evidence>
<dbReference type="PROSITE" id="PS50198">
    <property type="entry name" value="PPIC_PPIASE_2"/>
    <property type="match status" value="1"/>
</dbReference>
<keyword evidence="3" id="KW-0732">Signal</keyword>
<keyword evidence="7" id="KW-1133">Transmembrane helix</keyword>
<dbReference type="Gene3D" id="1.10.4030.10">
    <property type="entry name" value="Porin chaperone SurA, peptide-binding domain"/>
    <property type="match status" value="1"/>
</dbReference>
<evidence type="ECO:0000256" key="6">
    <source>
        <dbReference type="PROSITE-ProRule" id="PRU00278"/>
    </source>
</evidence>
<dbReference type="Pfam" id="PF13145">
    <property type="entry name" value="Rotamase_2"/>
    <property type="match status" value="1"/>
</dbReference>
<dbReference type="InterPro" id="IPR046357">
    <property type="entry name" value="PPIase_dom_sf"/>
</dbReference>
<dbReference type="InterPro" id="IPR027304">
    <property type="entry name" value="Trigger_fact/SurA_dom_sf"/>
</dbReference>
<keyword evidence="4 6" id="KW-0697">Rotamase</keyword>
<sequence length="310" mass="35014">MKSGLDRNRGANEPQKRRLKTKPLVLLIAILAAANLLWFIGWLIPDKAESPFKAGEEVASVAGKPITREEWMTAMEKKVGREVLLDLVNDRVMETAAAEYKIDVSDEDVDRELALLSSLDGKAYTGLDADQMRRKVRSELILNRVLTKDIVIDDKAVKAYYNENEDQFEIPTTYRTSLLVASTESEAQQALKELEGGSSFDVLAKERSVDPSSASIGGDLGYISSRTEEIDPAILKTVEKLKKDRVSDVFRLADDTYAIVEVRDVLKGRSFKLKEVKEHIRRELALQQLSQSVTPETFWKEFDAHWFYGK</sequence>
<protein>
    <recommendedName>
        <fullName evidence="2">peptidylprolyl isomerase</fullName>
        <ecNumber evidence="2">5.2.1.8</ecNumber>
    </recommendedName>
</protein>
<name>A0ABR8PMU6_9BACL</name>
<dbReference type="PROSITE" id="PS01096">
    <property type="entry name" value="PPIC_PPIASE_1"/>
    <property type="match status" value="1"/>
</dbReference>
<dbReference type="PANTHER" id="PTHR47245:SF1">
    <property type="entry name" value="FOLDASE PROTEIN PRSA"/>
    <property type="match status" value="1"/>
</dbReference>
<dbReference type="SUPFAM" id="SSF54534">
    <property type="entry name" value="FKBP-like"/>
    <property type="match status" value="1"/>
</dbReference>
<dbReference type="EC" id="5.2.1.8" evidence="2"/>
<dbReference type="InterPro" id="IPR023058">
    <property type="entry name" value="PPIase_PpiC_CS"/>
</dbReference>
<dbReference type="EMBL" id="JACSQY010000014">
    <property type="protein sequence ID" value="MBD7909501.1"/>
    <property type="molecule type" value="Genomic_DNA"/>
</dbReference>
<evidence type="ECO:0000259" key="8">
    <source>
        <dbReference type="PROSITE" id="PS50198"/>
    </source>
</evidence>
<accession>A0ABR8PMU6</accession>
<reference evidence="9 10" key="1">
    <citation type="submission" date="2020-08" db="EMBL/GenBank/DDBJ databases">
        <title>A Genomic Blueprint of the Chicken Gut Microbiome.</title>
        <authorList>
            <person name="Gilroy R."/>
            <person name="Ravi A."/>
            <person name="Getino M."/>
            <person name="Pursley I."/>
            <person name="Horton D.L."/>
            <person name="Alikhan N.-F."/>
            <person name="Baker D."/>
            <person name="Gharbi K."/>
            <person name="Hall N."/>
            <person name="Watson M."/>
            <person name="Adriaenssens E.M."/>
            <person name="Foster-Nyarko E."/>
            <person name="Jarju S."/>
            <person name="Secka A."/>
            <person name="Antonio M."/>
            <person name="Oren A."/>
            <person name="Chaudhuri R."/>
            <person name="La Ragione R.M."/>
            <person name="Hildebrand F."/>
            <person name="Pallen M.J."/>
        </authorList>
    </citation>
    <scope>NUCLEOTIDE SEQUENCE [LARGE SCALE GENOMIC DNA]</scope>
    <source>
        <strain evidence="9 10">Sa3CUA8</strain>
    </source>
</reference>
<dbReference type="SUPFAM" id="SSF109998">
    <property type="entry name" value="Triger factor/SurA peptide-binding domain-like"/>
    <property type="match status" value="1"/>
</dbReference>
<feature type="transmembrane region" description="Helical" evidence="7">
    <location>
        <begin position="24"/>
        <end position="44"/>
    </location>
</feature>
<dbReference type="InterPro" id="IPR050245">
    <property type="entry name" value="PrsA_foldase"/>
</dbReference>
<keyword evidence="5 6" id="KW-0413">Isomerase</keyword>
<dbReference type="Proteomes" id="UP000659496">
    <property type="component" value="Unassembled WGS sequence"/>
</dbReference>
<keyword evidence="7" id="KW-0812">Transmembrane</keyword>
<keyword evidence="10" id="KW-1185">Reference proteome</keyword>
<evidence type="ECO:0000256" key="5">
    <source>
        <dbReference type="ARBA" id="ARBA00023235"/>
    </source>
</evidence>
<evidence type="ECO:0000313" key="9">
    <source>
        <dbReference type="EMBL" id="MBD7909501.1"/>
    </source>
</evidence>
<dbReference type="GO" id="GO:0016853">
    <property type="term" value="F:isomerase activity"/>
    <property type="evidence" value="ECO:0007669"/>
    <property type="project" value="UniProtKB-KW"/>
</dbReference>
<evidence type="ECO:0000256" key="7">
    <source>
        <dbReference type="SAM" id="Phobius"/>
    </source>
</evidence>
<evidence type="ECO:0000256" key="2">
    <source>
        <dbReference type="ARBA" id="ARBA00013194"/>
    </source>
</evidence>